<protein>
    <submittedName>
        <fullName evidence="1">Uncharacterized protein</fullName>
    </submittedName>
</protein>
<dbReference type="HOGENOM" id="CLU_1452054_0_0_9"/>
<dbReference type="OrthoDB" id="1921833at2"/>
<name>A0A0D1BXB3_CLOBO</name>
<dbReference type="PATRIC" id="fig|1379739.3.peg.1901"/>
<reference evidence="1 2" key="1">
    <citation type="submission" date="2014-06" db="EMBL/GenBank/DDBJ databases">
        <title>Genome characterization of distinct group I Clostridium botulinum lineages.</title>
        <authorList>
            <person name="Giordani F."/>
            <person name="Anselmo A."/>
            <person name="Fillo S."/>
            <person name="Palozzi A.M."/>
            <person name="Fortunato A."/>
            <person name="Gentile B."/>
            <person name="Ciammaruconi A."/>
            <person name="Anniballi F."/>
            <person name="De Medici D."/>
            <person name="Lista F."/>
        </authorList>
    </citation>
    <scope>NUCLEOTIDE SEQUENCE [LARGE SCALE GENOMIC DNA]</scope>
    <source>
        <strain evidence="1 2">B2 450</strain>
    </source>
</reference>
<dbReference type="AlphaFoldDB" id="A0A0D1BXB3"/>
<evidence type="ECO:0000313" key="1">
    <source>
        <dbReference type="EMBL" id="KIS23496.1"/>
    </source>
</evidence>
<evidence type="ECO:0000313" key="2">
    <source>
        <dbReference type="Proteomes" id="UP000032250"/>
    </source>
</evidence>
<dbReference type="Proteomes" id="UP000032250">
    <property type="component" value="Unassembled WGS sequence"/>
</dbReference>
<sequence length="189" mass="21257">MKSFFKTLLIVLICIVIAGFAFFKMATYQGDKGENLSDNSIKNENILDKLKNVELSKGTLTVNEEDVNEMLKVYFQNEKNVGSILVKSAKVDTKDNKLNLYIPVRYNGIDLLMSSYGDVSARDDKIIYKVDSIKMGKVSVPKSILLNEIKKSNMSNIQSNGDEIIIDKGITKVKIKDIKIEDGKFKVSF</sequence>
<dbReference type="RefSeq" id="WP_003486501.1">
    <property type="nucleotide sequence ID" value="NZ_JXSU01000007.1"/>
</dbReference>
<organism evidence="1 2">
    <name type="scientific">Clostridium botulinum B2 450</name>
    <dbReference type="NCBI Taxonomy" id="1379739"/>
    <lineage>
        <taxon>Bacteria</taxon>
        <taxon>Bacillati</taxon>
        <taxon>Bacillota</taxon>
        <taxon>Clostridia</taxon>
        <taxon>Eubacteriales</taxon>
        <taxon>Clostridiaceae</taxon>
        <taxon>Clostridium</taxon>
    </lineage>
</organism>
<gene>
    <name evidence="1" type="ORF">N495_07780</name>
</gene>
<comment type="caution">
    <text evidence="1">The sequence shown here is derived from an EMBL/GenBank/DDBJ whole genome shotgun (WGS) entry which is preliminary data.</text>
</comment>
<accession>A0A0D1BXB3</accession>
<proteinExistence type="predicted"/>
<dbReference type="EMBL" id="JXSU01000007">
    <property type="protein sequence ID" value="KIS23496.1"/>
    <property type="molecule type" value="Genomic_DNA"/>
</dbReference>